<sequence>MKEEKSRKRVYVGMSGGVDSSVTVALLKEQGYDVVGVHIKMWSDPSIPCNFKEDRYDAMRAAEKIGIPFQTWDLTEEYRTAVVEYMIREYAAGRTPNPDVMCNRHVKFGVFLRRALEAGADFVATGHYARIRNQESGIRSLDAARDKNKDQSYFLWTLGQEQLKHCLFPIGEYTKPEVREIARKFSLPTAEKKDSQGICFIGEIDLNAFLKKHIPMRPGLIVTTAGRIVGEHDGLAFYTIGQREGLGIGGGIPYYVAAKDATANTLVVAEGPYDEKLFRQELAVMDVNWISGSAPPSGGFRCEARIRYRQPLQKCTVNLQPTTYKLQTIFDEPQRAVTPGQSIVFYRGEEMLGGGIIV</sequence>
<comment type="similarity">
    <text evidence="10">Belongs to the MnmA/TRMU family.</text>
</comment>
<keyword evidence="1 10" id="KW-0963">Cytoplasm</keyword>
<evidence type="ECO:0000313" key="13">
    <source>
        <dbReference type="EMBL" id="OHA02855.1"/>
    </source>
</evidence>
<evidence type="ECO:0000256" key="2">
    <source>
        <dbReference type="ARBA" id="ARBA00022555"/>
    </source>
</evidence>
<keyword evidence="4 10" id="KW-0819">tRNA processing</keyword>
<feature type="site" description="Interaction with tRNA" evidence="10">
    <location>
        <position position="341"/>
    </location>
</feature>
<keyword evidence="6 10" id="KW-0067">ATP-binding</keyword>
<dbReference type="InterPro" id="IPR046885">
    <property type="entry name" value="MnmA-like_C"/>
</dbReference>
<reference evidence="13 14" key="1">
    <citation type="journal article" date="2016" name="Nat. Commun.">
        <title>Thousands of microbial genomes shed light on interconnected biogeochemical processes in an aquifer system.</title>
        <authorList>
            <person name="Anantharaman K."/>
            <person name="Brown C.T."/>
            <person name="Hug L.A."/>
            <person name="Sharon I."/>
            <person name="Castelle C.J."/>
            <person name="Probst A.J."/>
            <person name="Thomas B.C."/>
            <person name="Singh A."/>
            <person name="Wilkins M.J."/>
            <person name="Karaoz U."/>
            <person name="Brodie E.L."/>
            <person name="Williams K.H."/>
            <person name="Hubbard S.S."/>
            <person name="Banfield J.F."/>
        </authorList>
    </citation>
    <scope>NUCLEOTIDE SEQUENCE [LARGE SCALE GENOMIC DNA]</scope>
</reference>
<dbReference type="SUPFAM" id="SSF52402">
    <property type="entry name" value="Adenine nucleotide alpha hydrolases-like"/>
    <property type="match status" value="1"/>
</dbReference>
<dbReference type="NCBIfam" id="NF001138">
    <property type="entry name" value="PRK00143.1"/>
    <property type="match status" value="1"/>
</dbReference>
<feature type="binding site" evidence="10">
    <location>
        <position position="126"/>
    </location>
    <ligand>
        <name>ATP</name>
        <dbReference type="ChEBI" id="CHEBI:30616"/>
    </ligand>
</feature>
<dbReference type="InterPro" id="IPR004506">
    <property type="entry name" value="MnmA-like"/>
</dbReference>
<feature type="active site" description="Nucleophile" evidence="10">
    <location>
        <position position="102"/>
    </location>
</feature>
<feature type="region of interest" description="Interaction with tRNA" evidence="10">
    <location>
        <begin position="149"/>
        <end position="151"/>
    </location>
</feature>
<dbReference type="GO" id="GO:0103016">
    <property type="term" value="F:tRNA-uridine 2-sulfurtransferase activity"/>
    <property type="evidence" value="ECO:0007669"/>
    <property type="project" value="UniProtKB-EC"/>
</dbReference>
<feature type="site" description="Interaction with tRNA" evidence="10">
    <location>
        <position position="127"/>
    </location>
</feature>
<feature type="disulfide bond" description="Alternate" evidence="10">
    <location>
        <begin position="102"/>
        <end position="199"/>
    </location>
</feature>
<dbReference type="FunFam" id="3.40.50.620:FF:000115">
    <property type="entry name" value="tRNA-specific 2-thiouridylase MnmA"/>
    <property type="match status" value="1"/>
</dbReference>
<feature type="region of interest" description="Interaction with tRNA" evidence="10">
    <location>
        <begin position="307"/>
        <end position="308"/>
    </location>
</feature>
<evidence type="ECO:0000259" key="11">
    <source>
        <dbReference type="Pfam" id="PF20258"/>
    </source>
</evidence>
<dbReference type="Gene3D" id="2.30.30.280">
    <property type="entry name" value="Adenine nucleotide alpha hydrolases-like domains"/>
    <property type="match status" value="1"/>
</dbReference>
<dbReference type="EC" id="2.8.1.13" evidence="10"/>
<evidence type="ECO:0000256" key="6">
    <source>
        <dbReference type="ARBA" id="ARBA00022840"/>
    </source>
</evidence>
<dbReference type="AlphaFoldDB" id="A0A1G2KTQ9"/>
<dbReference type="STRING" id="1802274.A3J58_02920"/>
<keyword evidence="2 10" id="KW-0820">tRNA-binding</keyword>
<keyword evidence="3 10" id="KW-0808">Transferase</keyword>
<evidence type="ECO:0000256" key="4">
    <source>
        <dbReference type="ARBA" id="ARBA00022694"/>
    </source>
</evidence>
<evidence type="ECO:0000313" key="14">
    <source>
        <dbReference type="Proteomes" id="UP000178510"/>
    </source>
</evidence>
<comment type="subcellular location">
    <subcellularLocation>
        <location evidence="10">Cytoplasm</location>
    </subcellularLocation>
</comment>
<evidence type="ECO:0000259" key="12">
    <source>
        <dbReference type="Pfam" id="PF20259"/>
    </source>
</evidence>
<keyword evidence="5 10" id="KW-0547">Nucleotide-binding</keyword>
<dbReference type="GO" id="GO:0002143">
    <property type="term" value="P:tRNA wobble position uridine thiolation"/>
    <property type="evidence" value="ECO:0007669"/>
    <property type="project" value="TreeGrafter"/>
</dbReference>
<keyword evidence="7 10" id="KW-0694">RNA-binding</keyword>
<dbReference type="InterPro" id="IPR046884">
    <property type="entry name" value="MnmA-like_central"/>
</dbReference>
<evidence type="ECO:0000256" key="3">
    <source>
        <dbReference type="ARBA" id="ARBA00022679"/>
    </source>
</evidence>
<dbReference type="InterPro" id="IPR023382">
    <property type="entry name" value="MnmA-like_central_sf"/>
</dbReference>
<dbReference type="PANTHER" id="PTHR11933">
    <property type="entry name" value="TRNA 5-METHYLAMINOMETHYL-2-THIOURIDYLATE -METHYLTRANSFERASE"/>
    <property type="match status" value="1"/>
</dbReference>
<evidence type="ECO:0000256" key="9">
    <source>
        <dbReference type="ARBA" id="ARBA00051542"/>
    </source>
</evidence>
<dbReference type="Pfam" id="PF20258">
    <property type="entry name" value="tRNA_Me_trans_C"/>
    <property type="match status" value="1"/>
</dbReference>
<keyword evidence="8 10" id="KW-1015">Disulfide bond</keyword>
<dbReference type="GO" id="GO:0000049">
    <property type="term" value="F:tRNA binding"/>
    <property type="evidence" value="ECO:0007669"/>
    <property type="project" value="UniProtKB-KW"/>
</dbReference>
<dbReference type="InterPro" id="IPR014729">
    <property type="entry name" value="Rossmann-like_a/b/a_fold"/>
</dbReference>
<comment type="catalytic activity">
    <reaction evidence="9 10">
        <text>S-sulfanyl-L-cysteinyl-[protein] + uridine(34) in tRNA + AH2 + ATP = 2-thiouridine(34) in tRNA + L-cysteinyl-[protein] + A + AMP + diphosphate + H(+)</text>
        <dbReference type="Rhea" id="RHEA:47032"/>
        <dbReference type="Rhea" id="RHEA-COMP:10131"/>
        <dbReference type="Rhea" id="RHEA-COMP:11726"/>
        <dbReference type="Rhea" id="RHEA-COMP:11727"/>
        <dbReference type="Rhea" id="RHEA-COMP:11728"/>
        <dbReference type="ChEBI" id="CHEBI:13193"/>
        <dbReference type="ChEBI" id="CHEBI:15378"/>
        <dbReference type="ChEBI" id="CHEBI:17499"/>
        <dbReference type="ChEBI" id="CHEBI:29950"/>
        <dbReference type="ChEBI" id="CHEBI:30616"/>
        <dbReference type="ChEBI" id="CHEBI:33019"/>
        <dbReference type="ChEBI" id="CHEBI:61963"/>
        <dbReference type="ChEBI" id="CHEBI:65315"/>
        <dbReference type="ChEBI" id="CHEBI:87170"/>
        <dbReference type="ChEBI" id="CHEBI:456215"/>
        <dbReference type="EC" id="2.8.1.13"/>
    </reaction>
</comment>
<dbReference type="HAMAP" id="MF_00144">
    <property type="entry name" value="tRNA_thiouridyl_MnmA"/>
    <property type="match status" value="1"/>
</dbReference>
<feature type="active site" description="Cysteine persulfide intermediate" evidence="10">
    <location>
        <position position="199"/>
    </location>
</feature>
<feature type="binding site" evidence="10">
    <location>
        <begin position="13"/>
        <end position="20"/>
    </location>
    <ligand>
        <name>ATP</name>
        <dbReference type="ChEBI" id="CHEBI:30616"/>
    </ligand>
</feature>
<dbReference type="GO" id="GO:0005524">
    <property type="term" value="F:ATP binding"/>
    <property type="evidence" value="ECO:0007669"/>
    <property type="project" value="UniProtKB-KW"/>
</dbReference>
<feature type="domain" description="tRNA-specific 2-thiouridylase MnmA-like C-terminal" evidence="11">
    <location>
        <begin position="280"/>
        <end position="357"/>
    </location>
</feature>
<comment type="caution">
    <text evidence="13">The sequence shown here is derived from an EMBL/GenBank/DDBJ whole genome shotgun (WGS) entry which is preliminary data.</text>
</comment>
<dbReference type="EMBL" id="MHQM01000037">
    <property type="protein sequence ID" value="OHA02855.1"/>
    <property type="molecule type" value="Genomic_DNA"/>
</dbReference>
<dbReference type="Pfam" id="PF03054">
    <property type="entry name" value="tRNA_Me_trans"/>
    <property type="match status" value="1"/>
</dbReference>
<proteinExistence type="inferred from homology"/>
<evidence type="ECO:0000256" key="7">
    <source>
        <dbReference type="ARBA" id="ARBA00022884"/>
    </source>
</evidence>
<evidence type="ECO:0000256" key="1">
    <source>
        <dbReference type="ARBA" id="ARBA00022490"/>
    </source>
</evidence>
<dbReference type="Pfam" id="PF20259">
    <property type="entry name" value="tRNA_Me_trans_M"/>
    <property type="match status" value="1"/>
</dbReference>
<dbReference type="CDD" id="cd01998">
    <property type="entry name" value="MnmA_TRMU-like"/>
    <property type="match status" value="1"/>
</dbReference>
<dbReference type="Proteomes" id="UP000178510">
    <property type="component" value="Unassembled WGS sequence"/>
</dbReference>
<evidence type="ECO:0000256" key="5">
    <source>
        <dbReference type="ARBA" id="ARBA00022741"/>
    </source>
</evidence>
<dbReference type="GO" id="GO:0005737">
    <property type="term" value="C:cytoplasm"/>
    <property type="evidence" value="ECO:0007669"/>
    <property type="project" value="UniProtKB-SubCell"/>
</dbReference>
<comment type="function">
    <text evidence="10">Catalyzes the 2-thiolation of uridine at the wobble position (U34) of tRNA, leading to the formation of s(2)U34.</text>
</comment>
<name>A0A1G2KTQ9_9BACT</name>
<dbReference type="NCBIfam" id="TIGR00420">
    <property type="entry name" value="trmU"/>
    <property type="match status" value="1"/>
</dbReference>
<feature type="domain" description="tRNA-specific 2-thiouridylase MnmA-like central" evidence="12">
    <location>
        <begin position="208"/>
        <end position="269"/>
    </location>
</feature>
<feature type="binding site" evidence="10">
    <location>
        <position position="39"/>
    </location>
    <ligand>
        <name>ATP</name>
        <dbReference type="ChEBI" id="CHEBI:30616"/>
    </ligand>
</feature>
<organism evidence="13 14">
    <name type="scientific">Candidatus Sungbacteria bacterium RIFCSPHIGHO2_02_FULL_52_23</name>
    <dbReference type="NCBI Taxonomy" id="1802274"/>
    <lineage>
        <taxon>Bacteria</taxon>
        <taxon>Candidatus Sungiibacteriota</taxon>
    </lineage>
</organism>
<evidence type="ECO:0000256" key="8">
    <source>
        <dbReference type="ARBA" id="ARBA00023157"/>
    </source>
</evidence>
<dbReference type="Gene3D" id="2.40.30.10">
    <property type="entry name" value="Translation factors"/>
    <property type="match status" value="1"/>
</dbReference>
<accession>A0A1G2KTQ9</accession>
<protein>
    <recommendedName>
        <fullName evidence="10">tRNA-specific 2-thiouridylase MnmA</fullName>
        <ecNumber evidence="10">2.8.1.13</ecNumber>
    </recommendedName>
</protein>
<dbReference type="PANTHER" id="PTHR11933:SF5">
    <property type="entry name" value="MITOCHONDRIAL TRNA-SPECIFIC 2-THIOURIDYLASE 1"/>
    <property type="match status" value="1"/>
</dbReference>
<dbReference type="Gene3D" id="3.40.50.620">
    <property type="entry name" value="HUPs"/>
    <property type="match status" value="1"/>
</dbReference>
<dbReference type="FunFam" id="2.30.30.280:FF:000001">
    <property type="entry name" value="tRNA-specific 2-thiouridylase MnmA"/>
    <property type="match status" value="1"/>
</dbReference>
<dbReference type="FunFam" id="2.40.30.10:FF:000023">
    <property type="entry name" value="tRNA-specific 2-thiouridylase MnmA"/>
    <property type="match status" value="1"/>
</dbReference>
<evidence type="ECO:0000256" key="10">
    <source>
        <dbReference type="HAMAP-Rule" id="MF_00144"/>
    </source>
</evidence>
<gene>
    <name evidence="10" type="primary">mnmA</name>
    <name evidence="13" type="ORF">A3J58_02920</name>
</gene>
<feature type="region of interest" description="Interaction with target base in tRNA" evidence="10">
    <location>
        <begin position="97"/>
        <end position="99"/>
    </location>
</feature>